<keyword evidence="4 7" id="KW-0812">Transmembrane</keyword>
<feature type="domain" description="Mce/MlaD" evidence="8">
    <location>
        <begin position="164"/>
        <end position="219"/>
    </location>
</feature>
<keyword evidence="3" id="KW-0997">Cell inner membrane</keyword>
<keyword evidence="5 7" id="KW-1133">Transmembrane helix</keyword>
<feature type="domain" description="Mce/MlaD" evidence="8">
    <location>
        <begin position="644"/>
        <end position="733"/>
    </location>
</feature>
<feature type="domain" description="Mce/MlaD" evidence="8">
    <location>
        <begin position="530"/>
        <end position="591"/>
    </location>
</feature>
<organism evidence="9 10">
    <name type="scientific">Mannheimia cairinae</name>
    <dbReference type="NCBI Taxonomy" id="3025936"/>
    <lineage>
        <taxon>Bacteria</taxon>
        <taxon>Pseudomonadati</taxon>
        <taxon>Pseudomonadota</taxon>
        <taxon>Gammaproteobacteria</taxon>
        <taxon>Pasteurellales</taxon>
        <taxon>Pasteurellaceae</taxon>
        <taxon>Mannheimia</taxon>
    </lineage>
</organism>
<evidence type="ECO:0000256" key="4">
    <source>
        <dbReference type="ARBA" id="ARBA00022692"/>
    </source>
</evidence>
<evidence type="ECO:0000256" key="5">
    <source>
        <dbReference type="ARBA" id="ARBA00022989"/>
    </source>
</evidence>
<dbReference type="Proteomes" id="UP001221909">
    <property type="component" value="Unassembled WGS sequence"/>
</dbReference>
<keyword evidence="6 7" id="KW-0472">Membrane</keyword>
<dbReference type="EMBL" id="JAQSJE010000002">
    <property type="protein sequence ID" value="MDD0823563.1"/>
    <property type="molecule type" value="Genomic_DNA"/>
</dbReference>
<dbReference type="PANTHER" id="PTHR30462">
    <property type="entry name" value="INTERMEMBRANE TRANSPORT PROTEIN PQIB-RELATED"/>
    <property type="match status" value="1"/>
</dbReference>
<gene>
    <name evidence="9" type="ORF">PTQ27_03625</name>
</gene>
<comment type="caution">
    <text evidence="9">The sequence shown here is derived from an EMBL/GenBank/DDBJ whole genome shotgun (WGS) entry which is preliminary data.</text>
</comment>
<comment type="subcellular location">
    <subcellularLocation>
        <location evidence="1">Cell inner membrane</location>
    </subcellularLocation>
</comment>
<evidence type="ECO:0000256" key="3">
    <source>
        <dbReference type="ARBA" id="ARBA00022519"/>
    </source>
</evidence>
<proteinExistence type="predicted"/>
<feature type="domain" description="Mce/MlaD" evidence="8">
    <location>
        <begin position="45"/>
        <end position="136"/>
    </location>
</feature>
<feature type="transmembrane region" description="Helical" evidence="7">
    <location>
        <begin position="21"/>
        <end position="41"/>
    </location>
</feature>
<dbReference type="RefSeq" id="WP_273749360.1">
    <property type="nucleotide sequence ID" value="NZ_JAQSJE010000002.1"/>
</dbReference>
<evidence type="ECO:0000259" key="8">
    <source>
        <dbReference type="Pfam" id="PF02470"/>
    </source>
</evidence>
<reference evidence="9 10" key="1">
    <citation type="submission" date="2023-02" db="EMBL/GenBank/DDBJ databases">
        <title>Mannheimia cairiniae sp. nov., a novel species of Mannheimia obtained from moscovy ducks (Cairina moschata) and reclassification of Mannheimia ovis as heterotypic synonym of Mannheimia pernigra.</title>
        <authorList>
            <person name="Christensen H."/>
        </authorList>
    </citation>
    <scope>NUCLEOTIDE SEQUENCE [LARGE SCALE GENOMIC DNA]</scope>
    <source>
        <strain evidence="9 10">AT1</strain>
    </source>
</reference>
<name>A0ABT5MN04_9PAST</name>
<dbReference type="Pfam" id="PF02470">
    <property type="entry name" value="MlaD"/>
    <property type="match status" value="5"/>
</dbReference>
<keyword evidence="10" id="KW-1185">Reference proteome</keyword>
<evidence type="ECO:0000256" key="6">
    <source>
        <dbReference type="ARBA" id="ARBA00023136"/>
    </source>
</evidence>
<accession>A0ABT5MN04</accession>
<dbReference type="InterPro" id="IPR003399">
    <property type="entry name" value="Mce/MlaD"/>
</dbReference>
<evidence type="ECO:0000256" key="2">
    <source>
        <dbReference type="ARBA" id="ARBA00022475"/>
    </source>
</evidence>
<evidence type="ECO:0000313" key="9">
    <source>
        <dbReference type="EMBL" id="MDD0823563.1"/>
    </source>
</evidence>
<protein>
    <submittedName>
        <fullName evidence="9">MlaD family protein</fullName>
    </submittedName>
</protein>
<dbReference type="InterPro" id="IPR051800">
    <property type="entry name" value="PqiA-PqiB_transport"/>
</dbReference>
<sequence length="886" mass="97570">MEENRQDVVDAHIRQPRKISPFWLLPIVAFIIGVLLFFQILKEQGETITIRFAKGDGITAGKTVIRYQGLQIGQVKRVYFIDNLKEVEVQAEINPEAKSVLRKETKFWLVQPSASLAGVSGLDAIVSGNYITLLPGEGEPTDEFIAEEDPPAVTVSDGDLLVRLISDDLASITVGASVYFRKVPVGSIADYRFTADQQKIEIDVIINKKYANLVKKESRFWNISGITADVSLQGINVNMDSLASVVQGAIAFDSPETVDVAEQGQKFDLYPDLKSAKRGIEVKVKVPLASNLKVNNTTVFYQNIQVGTLSQLKFSDDENKPDQLKNESEYRMLEGTLLIDPSHINLLRTGSKILLKEPKFSLNKEQLAKAGELFRGIYFDILSGEGEPQYEFIVQKEADYLLNLPNLLSVSLTSPQAYGVDVGQGIYYNDVQIGEILKRKLNLDNVHFDGIIYPQYRNLVGSNSKFVAISNIDMSVGLDGLKVNAGSPSDWLKGGIRLLTGTAGGSPKSNYPLYKDIESAESGITTLDKKPTITLSADSLSGISEASVVLYRDFQVGEVLKITPKQKQFDVELFIQPSYRHLLTDKSRFWIEPAMAVDVSMKGVSVAASPLMRTLKGAISFDNSSSKGNKSLYASKEKATSDNTYITLIAKDGSKLSEGMDIKYMGLTVGQVEKLELQNAKKQIKVTAYIYGKYYPLIAKAGAKFSVIAPEISTSGFKNLDAALQNYITVDAGSGKAQTQFTLADTDTTKTTYSNGFPIIVETTNANGIQPEAPVMYRGMQVGVVSHLGLSELGDRVLIHLKINNKYKHLVRTNTQFWQASGYTMDISLQGVSMNSGTMSQLLNGGIEFSTPYTRVVKPQAQANRRFFLQRKVPDDAPAWEQGIAE</sequence>
<evidence type="ECO:0000256" key="7">
    <source>
        <dbReference type="SAM" id="Phobius"/>
    </source>
</evidence>
<evidence type="ECO:0000313" key="10">
    <source>
        <dbReference type="Proteomes" id="UP001221909"/>
    </source>
</evidence>
<keyword evidence="2" id="KW-1003">Cell membrane</keyword>
<dbReference type="PANTHER" id="PTHR30462:SF0">
    <property type="entry name" value="INTERMEMBRANE TRANSPORT PROTEIN YEBT"/>
    <property type="match status" value="1"/>
</dbReference>
<evidence type="ECO:0000256" key="1">
    <source>
        <dbReference type="ARBA" id="ARBA00004533"/>
    </source>
</evidence>
<feature type="domain" description="Mce/MlaD" evidence="8">
    <location>
        <begin position="757"/>
        <end position="816"/>
    </location>
</feature>